<name>A0A1R2BBU2_9CILI</name>
<dbReference type="OrthoDB" id="10620145at2759"/>
<evidence type="ECO:0000313" key="1">
    <source>
        <dbReference type="EMBL" id="OMJ74248.1"/>
    </source>
</evidence>
<protein>
    <submittedName>
        <fullName evidence="1">Uncharacterized protein</fullName>
    </submittedName>
</protein>
<organism evidence="1 2">
    <name type="scientific">Stentor coeruleus</name>
    <dbReference type="NCBI Taxonomy" id="5963"/>
    <lineage>
        <taxon>Eukaryota</taxon>
        <taxon>Sar</taxon>
        <taxon>Alveolata</taxon>
        <taxon>Ciliophora</taxon>
        <taxon>Postciliodesmatophora</taxon>
        <taxon>Heterotrichea</taxon>
        <taxon>Heterotrichida</taxon>
        <taxon>Stentoridae</taxon>
        <taxon>Stentor</taxon>
    </lineage>
</organism>
<proteinExistence type="predicted"/>
<sequence>MNYQRFPQRNTIQNGQAPPARNFGSDLHEFMEGLVKIAQIMYTSIPIVEFIRVATKYSWKFCEYLGTHSLEFLGIIKVTHNQQAILEALWNKQPAWKSLAKFSSMLALGIIIFCLLFTKPELEDEWNQARKEEEEQQEKIPQIRSVEEKPYFGEQPFEEYAEY</sequence>
<keyword evidence="2" id="KW-1185">Reference proteome</keyword>
<dbReference type="AlphaFoldDB" id="A0A1R2BBU2"/>
<gene>
    <name evidence="1" type="ORF">SteCoe_26874</name>
</gene>
<comment type="caution">
    <text evidence="1">The sequence shown here is derived from an EMBL/GenBank/DDBJ whole genome shotgun (WGS) entry which is preliminary data.</text>
</comment>
<dbReference type="EMBL" id="MPUH01000764">
    <property type="protein sequence ID" value="OMJ74248.1"/>
    <property type="molecule type" value="Genomic_DNA"/>
</dbReference>
<reference evidence="1 2" key="1">
    <citation type="submission" date="2016-11" db="EMBL/GenBank/DDBJ databases">
        <title>The macronuclear genome of Stentor coeruleus: a giant cell with tiny introns.</title>
        <authorList>
            <person name="Slabodnick M."/>
            <person name="Ruby J.G."/>
            <person name="Reiff S.B."/>
            <person name="Swart E.C."/>
            <person name="Gosai S."/>
            <person name="Prabakaran S."/>
            <person name="Witkowska E."/>
            <person name="Larue G.E."/>
            <person name="Fisher S."/>
            <person name="Freeman R.M."/>
            <person name="Gunawardena J."/>
            <person name="Chu W."/>
            <person name="Stover N.A."/>
            <person name="Gregory B.D."/>
            <person name="Nowacki M."/>
            <person name="Derisi J."/>
            <person name="Roy S.W."/>
            <person name="Marshall W.F."/>
            <person name="Sood P."/>
        </authorList>
    </citation>
    <scope>NUCLEOTIDE SEQUENCE [LARGE SCALE GENOMIC DNA]</scope>
    <source>
        <strain evidence="1">WM001</strain>
    </source>
</reference>
<evidence type="ECO:0000313" key="2">
    <source>
        <dbReference type="Proteomes" id="UP000187209"/>
    </source>
</evidence>
<dbReference type="Proteomes" id="UP000187209">
    <property type="component" value="Unassembled WGS sequence"/>
</dbReference>
<accession>A0A1R2BBU2</accession>